<evidence type="ECO:0000313" key="1">
    <source>
        <dbReference type="EMBL" id="GMA96000.1"/>
    </source>
</evidence>
<accession>A0ABQ6K5W6</accession>
<comment type="caution">
    <text evidence="1">The sequence shown here is derived from an EMBL/GenBank/DDBJ whole genome shotgun (WGS) entry which is preliminary data.</text>
</comment>
<dbReference type="RefSeq" id="WP_284254671.1">
    <property type="nucleotide sequence ID" value="NZ_BSVB01000001.1"/>
</dbReference>
<sequence>MHAELEDANEAGQPVPRLRIELDDPERAAAALAAFDGFRPRVAVLPYRVQGSPRGFWLGADQLAPGDERVVAAALEHALSIHPDIHPDEGDRS</sequence>
<protein>
    <submittedName>
        <fullName evidence="1">Uncharacterized protein</fullName>
    </submittedName>
</protein>
<keyword evidence="2" id="KW-1185">Reference proteome</keyword>
<dbReference type="Proteomes" id="UP001157034">
    <property type="component" value="Unassembled WGS sequence"/>
</dbReference>
<name>A0ABQ6K5W6_9MICO</name>
<dbReference type="EMBL" id="BSVB01000001">
    <property type="protein sequence ID" value="GMA96000.1"/>
    <property type="molecule type" value="Genomic_DNA"/>
</dbReference>
<gene>
    <name evidence="1" type="ORF">GCM10025881_28240</name>
</gene>
<evidence type="ECO:0000313" key="2">
    <source>
        <dbReference type="Proteomes" id="UP001157034"/>
    </source>
</evidence>
<organism evidence="1 2">
    <name type="scientific">Pseudolysinimonas kribbensis</name>
    <dbReference type="NCBI Taxonomy" id="433641"/>
    <lineage>
        <taxon>Bacteria</taxon>
        <taxon>Bacillati</taxon>
        <taxon>Actinomycetota</taxon>
        <taxon>Actinomycetes</taxon>
        <taxon>Micrococcales</taxon>
        <taxon>Microbacteriaceae</taxon>
        <taxon>Pseudolysinimonas</taxon>
    </lineage>
</organism>
<reference evidence="2" key="1">
    <citation type="journal article" date="2019" name="Int. J. Syst. Evol. Microbiol.">
        <title>The Global Catalogue of Microorganisms (GCM) 10K type strain sequencing project: providing services to taxonomists for standard genome sequencing and annotation.</title>
        <authorList>
            <consortium name="The Broad Institute Genomics Platform"/>
            <consortium name="The Broad Institute Genome Sequencing Center for Infectious Disease"/>
            <person name="Wu L."/>
            <person name="Ma J."/>
        </authorList>
    </citation>
    <scope>NUCLEOTIDE SEQUENCE [LARGE SCALE GENOMIC DNA]</scope>
    <source>
        <strain evidence="2">NBRC 108894</strain>
    </source>
</reference>
<proteinExistence type="predicted"/>